<reference evidence="1 2" key="1">
    <citation type="journal article" date="2019" name="Sci. Rep.">
        <title>Orb-weaving spider Araneus ventricosus genome elucidates the spidroin gene catalogue.</title>
        <authorList>
            <person name="Kono N."/>
            <person name="Nakamura H."/>
            <person name="Ohtoshi R."/>
            <person name="Moran D.A.P."/>
            <person name="Shinohara A."/>
            <person name="Yoshida Y."/>
            <person name="Fujiwara M."/>
            <person name="Mori M."/>
            <person name="Tomita M."/>
            <person name="Arakawa K."/>
        </authorList>
    </citation>
    <scope>NUCLEOTIDE SEQUENCE [LARGE SCALE GENOMIC DNA]</scope>
</reference>
<dbReference type="AlphaFoldDB" id="A0A4Y2HQD1"/>
<organism evidence="1 2">
    <name type="scientific">Araneus ventricosus</name>
    <name type="common">Orbweaver spider</name>
    <name type="synonym">Epeira ventricosa</name>
    <dbReference type="NCBI Taxonomy" id="182803"/>
    <lineage>
        <taxon>Eukaryota</taxon>
        <taxon>Metazoa</taxon>
        <taxon>Ecdysozoa</taxon>
        <taxon>Arthropoda</taxon>
        <taxon>Chelicerata</taxon>
        <taxon>Arachnida</taxon>
        <taxon>Araneae</taxon>
        <taxon>Araneomorphae</taxon>
        <taxon>Entelegynae</taxon>
        <taxon>Araneoidea</taxon>
        <taxon>Araneidae</taxon>
        <taxon>Araneus</taxon>
    </lineage>
</organism>
<gene>
    <name evidence="1" type="ORF">AVEN_44745_1</name>
</gene>
<evidence type="ECO:0000313" key="2">
    <source>
        <dbReference type="Proteomes" id="UP000499080"/>
    </source>
</evidence>
<evidence type="ECO:0000313" key="1">
    <source>
        <dbReference type="EMBL" id="GBM67596.1"/>
    </source>
</evidence>
<protein>
    <submittedName>
        <fullName evidence="1">Uncharacterized protein</fullName>
    </submittedName>
</protein>
<keyword evidence="2" id="KW-1185">Reference proteome</keyword>
<proteinExistence type="predicted"/>
<accession>A0A4Y2HQD1</accession>
<dbReference type="Proteomes" id="UP000499080">
    <property type="component" value="Unassembled WGS sequence"/>
</dbReference>
<comment type="caution">
    <text evidence="1">The sequence shown here is derived from an EMBL/GenBank/DDBJ whole genome shotgun (WGS) entry which is preliminary data.</text>
</comment>
<sequence length="72" mass="8060">ADANGYHADIYKDESERSFSVDLLASREPGGINLQRGRRPHVEFSPIGIVVSHAFQYEKDSSATEDSEVDEY</sequence>
<feature type="non-terminal residue" evidence="1">
    <location>
        <position position="1"/>
    </location>
</feature>
<dbReference type="EMBL" id="BGPR01002091">
    <property type="protein sequence ID" value="GBM67596.1"/>
    <property type="molecule type" value="Genomic_DNA"/>
</dbReference>
<name>A0A4Y2HQD1_ARAVE</name>